<sequence length="177" mass="18881">MAQEVAPVLASSERPQQPVSAARALVMSRSSRIASLSLEGESRGHGRIEGSWADRCGLQEGRGEQKTRRIEGGAVDADVGPRELAKLVRSSAFANQSGRLSNTGADDGQRAALRGSERHHEPVASHIYRCHCAVPTWMAVGRARGRRAPASVEMPIPRAQIPAMHFSTSDIAPAGGR</sequence>
<reference evidence="2 3" key="1">
    <citation type="journal article" date="2018" name="IMA Fungus">
        <title>IMA Genome-F 9: Draft genome sequence of Annulohypoxylon stygium, Aspergillus mulundensis, Berkeleyomyces basicola (syn. Thielaviopsis basicola), Ceratocystis smalleyi, two Cercospora beticola strains, Coleophoma cylindrospora, Fusarium fracticaudum, Phialophora cf. hyalina, and Morchella septimelata.</title>
        <authorList>
            <person name="Wingfield B.D."/>
            <person name="Bills G.F."/>
            <person name="Dong Y."/>
            <person name="Huang W."/>
            <person name="Nel W.J."/>
            <person name="Swalarsk-Parry B.S."/>
            <person name="Vaghefi N."/>
            <person name="Wilken P.M."/>
            <person name="An Z."/>
            <person name="de Beer Z.W."/>
            <person name="De Vos L."/>
            <person name="Chen L."/>
            <person name="Duong T.A."/>
            <person name="Gao Y."/>
            <person name="Hammerbacher A."/>
            <person name="Kikkert J.R."/>
            <person name="Li Y."/>
            <person name="Li H."/>
            <person name="Li K."/>
            <person name="Li Q."/>
            <person name="Liu X."/>
            <person name="Ma X."/>
            <person name="Naidoo K."/>
            <person name="Pethybridge S.J."/>
            <person name="Sun J."/>
            <person name="Steenkamp E.T."/>
            <person name="van der Nest M.A."/>
            <person name="van Wyk S."/>
            <person name="Wingfield M.J."/>
            <person name="Xiong C."/>
            <person name="Yue Q."/>
            <person name="Zhang X."/>
        </authorList>
    </citation>
    <scope>NUCLEOTIDE SEQUENCE [LARGE SCALE GENOMIC DNA]</scope>
    <source>
        <strain evidence="2 3">BP6252</strain>
    </source>
</reference>
<evidence type="ECO:0000256" key="1">
    <source>
        <dbReference type="SAM" id="MobiDB-lite"/>
    </source>
</evidence>
<proteinExistence type="predicted"/>
<organism evidence="2 3">
    <name type="scientific">Coleophoma cylindrospora</name>
    <dbReference type="NCBI Taxonomy" id="1849047"/>
    <lineage>
        <taxon>Eukaryota</taxon>
        <taxon>Fungi</taxon>
        <taxon>Dikarya</taxon>
        <taxon>Ascomycota</taxon>
        <taxon>Pezizomycotina</taxon>
        <taxon>Leotiomycetes</taxon>
        <taxon>Helotiales</taxon>
        <taxon>Dermateaceae</taxon>
        <taxon>Coleophoma</taxon>
    </lineage>
</organism>
<keyword evidence="3" id="KW-1185">Reference proteome</keyword>
<feature type="region of interest" description="Disordered" evidence="1">
    <location>
        <begin position="97"/>
        <end position="120"/>
    </location>
</feature>
<accession>A0A3D8QKV4</accession>
<protein>
    <submittedName>
        <fullName evidence="2">Uncharacterized protein</fullName>
    </submittedName>
</protein>
<dbReference type="EMBL" id="PDLM01000014">
    <property type="protein sequence ID" value="RDW62367.1"/>
    <property type="molecule type" value="Genomic_DNA"/>
</dbReference>
<comment type="caution">
    <text evidence="2">The sequence shown here is derived from an EMBL/GenBank/DDBJ whole genome shotgun (WGS) entry which is preliminary data.</text>
</comment>
<evidence type="ECO:0000313" key="3">
    <source>
        <dbReference type="Proteomes" id="UP000256645"/>
    </source>
</evidence>
<gene>
    <name evidence="2" type="ORF">BP6252_11800</name>
</gene>
<name>A0A3D8QKV4_9HELO</name>
<dbReference type="AlphaFoldDB" id="A0A3D8QKV4"/>
<dbReference type="Proteomes" id="UP000256645">
    <property type="component" value="Unassembled WGS sequence"/>
</dbReference>
<evidence type="ECO:0000313" key="2">
    <source>
        <dbReference type="EMBL" id="RDW62367.1"/>
    </source>
</evidence>